<keyword evidence="2" id="KW-1185">Reference proteome</keyword>
<dbReference type="Pfam" id="PF14173">
    <property type="entry name" value="ComGG"/>
    <property type="match status" value="1"/>
</dbReference>
<dbReference type="GeneID" id="66870338"/>
<evidence type="ECO:0008006" key="3">
    <source>
        <dbReference type="Google" id="ProtNLM"/>
    </source>
</evidence>
<dbReference type="PATRIC" id="fig|1473.5.peg.2576"/>
<dbReference type="InterPro" id="IPR020372">
    <property type="entry name" value="Competence_ComGG"/>
</dbReference>
<dbReference type="EMBL" id="LGTO01000007">
    <property type="protein sequence ID" value="KNE20491.1"/>
    <property type="molecule type" value="Genomic_DNA"/>
</dbReference>
<proteinExistence type="predicted"/>
<evidence type="ECO:0000313" key="1">
    <source>
        <dbReference type="EMBL" id="KNE20491.1"/>
    </source>
</evidence>
<evidence type="ECO:0000313" key="2">
    <source>
        <dbReference type="Proteomes" id="UP000036780"/>
    </source>
</evidence>
<accession>A0A0L0QPJ7</accession>
<comment type="caution">
    <text evidence="1">The sequence shown here is derived from an EMBL/GenBank/DDBJ whole genome shotgun (WGS) entry which is preliminary data.</text>
</comment>
<dbReference type="AlphaFoldDB" id="A0A0L0QPJ7"/>
<reference evidence="2" key="1">
    <citation type="submission" date="2015-07" db="EMBL/GenBank/DDBJ databases">
        <title>Fjat-10053 dsm26.</title>
        <authorList>
            <person name="Liu B."/>
            <person name="Wang J."/>
            <person name="Zhu Y."/>
            <person name="Liu G."/>
            <person name="Chen Q."/>
            <person name="Chen Z."/>
            <person name="Lan J."/>
            <person name="Che J."/>
            <person name="Ge C."/>
            <person name="Shi H."/>
            <person name="Pan Z."/>
            <person name="Liu X."/>
        </authorList>
    </citation>
    <scope>NUCLEOTIDE SEQUENCE [LARGE SCALE GENOMIC DNA]</scope>
    <source>
        <strain evidence="2">DSM 26</strain>
    </source>
</reference>
<protein>
    <recommendedName>
        <fullName evidence="3">Competence protein ComG</fullName>
    </recommendedName>
</protein>
<sequence>MIKKLSFTHKESGFMLPLVLFVTALVFLIISTTVHRYQNNVIMTKNQIEQLKIETLVQMSREKIKQELIQNGEIENQMDISFPYGEVSVRITSLTPEKYRLFFTITTNNQSKLQLTGFLKSPSNAPSSF</sequence>
<dbReference type="RefSeq" id="WP_050353067.1">
    <property type="nucleotide sequence ID" value="NZ_BOSN01000001.1"/>
</dbReference>
<gene>
    <name evidence="1" type="ORF">AFK71_19170</name>
</gene>
<name>A0A0L0QPJ7_VIRPA</name>
<organism evidence="1 2">
    <name type="scientific">Virgibacillus pantothenticus</name>
    <dbReference type="NCBI Taxonomy" id="1473"/>
    <lineage>
        <taxon>Bacteria</taxon>
        <taxon>Bacillati</taxon>
        <taxon>Bacillota</taxon>
        <taxon>Bacilli</taxon>
        <taxon>Bacillales</taxon>
        <taxon>Bacillaceae</taxon>
        <taxon>Virgibacillus</taxon>
    </lineage>
</organism>
<dbReference type="Proteomes" id="UP000036780">
    <property type="component" value="Unassembled WGS sequence"/>
</dbReference>
<dbReference type="OrthoDB" id="2973795at2"/>